<accession>A0ABQ7DS92</accession>
<dbReference type="PANTHER" id="PTHR10536">
    <property type="entry name" value="DNA PRIMASE SMALL SUBUNIT"/>
    <property type="match status" value="1"/>
</dbReference>
<dbReference type="EC" id="2.7.7.-" evidence="9"/>
<evidence type="ECO:0000256" key="1">
    <source>
        <dbReference type="ARBA" id="ARBA00009762"/>
    </source>
</evidence>
<evidence type="ECO:0000256" key="6">
    <source>
        <dbReference type="ARBA" id="ARBA00022705"/>
    </source>
</evidence>
<dbReference type="InterPro" id="IPR002755">
    <property type="entry name" value="DNA_primase_S"/>
</dbReference>
<evidence type="ECO:0000256" key="2">
    <source>
        <dbReference type="ARBA" id="ARBA00022478"/>
    </source>
</evidence>
<organism evidence="12 13">
    <name type="scientific">Brassica cretica</name>
    <name type="common">Mustard</name>
    <dbReference type="NCBI Taxonomy" id="69181"/>
    <lineage>
        <taxon>Eukaryota</taxon>
        <taxon>Viridiplantae</taxon>
        <taxon>Streptophyta</taxon>
        <taxon>Embryophyta</taxon>
        <taxon>Tracheophyta</taxon>
        <taxon>Spermatophyta</taxon>
        <taxon>Magnoliopsida</taxon>
        <taxon>eudicotyledons</taxon>
        <taxon>Gunneridae</taxon>
        <taxon>Pentapetalae</taxon>
        <taxon>rosids</taxon>
        <taxon>malvids</taxon>
        <taxon>Brassicales</taxon>
        <taxon>Brassicaceae</taxon>
        <taxon>Brassiceae</taxon>
        <taxon>Brassica</taxon>
    </lineage>
</organism>
<evidence type="ECO:0000256" key="3">
    <source>
        <dbReference type="ARBA" id="ARBA00022515"/>
    </source>
</evidence>
<dbReference type="InterPro" id="IPR014052">
    <property type="entry name" value="DNA_primase_ssu_euk/arc"/>
</dbReference>
<keyword evidence="5" id="KW-0548">Nucleotidyltransferase</keyword>
<comment type="caution">
    <text evidence="12">The sequence shown here is derived from an EMBL/GenBank/DDBJ whole genome shotgun (WGS) entry which is preliminary data.</text>
</comment>
<comment type="similarity">
    <text evidence="1 9">Belongs to the eukaryotic-type primase small subunit family.</text>
</comment>
<evidence type="ECO:0000256" key="7">
    <source>
        <dbReference type="ARBA" id="ARBA00022723"/>
    </source>
</evidence>
<keyword evidence="3 9" id="KW-0639">Primosome</keyword>
<evidence type="ECO:0000313" key="12">
    <source>
        <dbReference type="EMBL" id="KAF3579990.1"/>
    </source>
</evidence>
<keyword evidence="4 9" id="KW-0808">Transferase</keyword>
<sequence>MKECLSGDMRRPLTSHLSPLTSLLSFTLTFELPFSRRPRKGGSVTANDEGRAGLETADREDGEESRRGSPLHLVFHRRKRNSSSRKPARFCFDESERAGLDSVEVMNRRRQALLLTFISVFAIHQLPLPTEAVQKLLDKPWRRYVRRRLRNKREEVEVLENEIEAGDDVDLADITDYDDVRYCCSGADVCSKCWPLMTVAIKVIHTSLTEDFGFKHILWVFSGRRGVHCWVCDPKARRMTNEQRSAVAEYFRVYKGNENNARKVALMGYSLHPFLARSYVDYLKGFFEGELQATQSIFSTKDKYDKILAMISDEDIQSELRGKWENSARSSLSEEAISLVRWEQLKNTLQSKKHKAPTLRMCVEEIVFTFTYPRIDLEVSKQMNHLLKAPFCVHPKTGRVCVPIDPNNCDEFDPLAVPTLSQLIEEINSGGSRMDVDDDEDSDTSLLGKSIKFFRSSFLEPLLKSCKPDQDPFDPLNLP</sequence>
<evidence type="ECO:0000256" key="9">
    <source>
        <dbReference type="RuleBase" id="RU003514"/>
    </source>
</evidence>
<keyword evidence="10" id="KW-0175">Coiled coil</keyword>
<evidence type="ECO:0000256" key="11">
    <source>
        <dbReference type="SAM" id="MobiDB-lite"/>
    </source>
</evidence>
<feature type="coiled-coil region" evidence="10">
    <location>
        <begin position="142"/>
        <end position="169"/>
    </location>
</feature>
<keyword evidence="7" id="KW-0479">Metal-binding</keyword>
<dbReference type="Gene3D" id="3.90.920.10">
    <property type="entry name" value="DNA primase, PRIM domain"/>
    <property type="match status" value="1"/>
</dbReference>
<keyword evidence="8" id="KW-0804">Transcription</keyword>
<dbReference type="CDD" id="cd04860">
    <property type="entry name" value="AE_Prim_S"/>
    <property type="match status" value="1"/>
</dbReference>
<evidence type="ECO:0000313" key="13">
    <source>
        <dbReference type="Proteomes" id="UP000266723"/>
    </source>
</evidence>
<evidence type="ECO:0000256" key="4">
    <source>
        <dbReference type="ARBA" id="ARBA00022679"/>
    </source>
</evidence>
<keyword evidence="6 9" id="KW-0235">DNA replication</keyword>
<dbReference type="SUPFAM" id="SSF56747">
    <property type="entry name" value="Prim-pol domain"/>
    <property type="match status" value="1"/>
</dbReference>
<evidence type="ECO:0000256" key="10">
    <source>
        <dbReference type="SAM" id="Coils"/>
    </source>
</evidence>
<proteinExistence type="inferred from homology"/>
<keyword evidence="2 9" id="KW-0240">DNA-directed RNA polymerase</keyword>
<dbReference type="Proteomes" id="UP000266723">
    <property type="component" value="Unassembled WGS sequence"/>
</dbReference>
<protein>
    <recommendedName>
        <fullName evidence="9">DNA primase</fullName>
        <ecNumber evidence="9">2.7.7.-</ecNumber>
    </recommendedName>
</protein>
<feature type="region of interest" description="Disordered" evidence="11">
    <location>
        <begin position="39"/>
        <end position="70"/>
    </location>
</feature>
<gene>
    <name evidence="12" type="ORF">DY000_02033894</name>
</gene>
<evidence type="ECO:0000256" key="8">
    <source>
        <dbReference type="ARBA" id="ARBA00023163"/>
    </source>
</evidence>
<evidence type="ECO:0000256" key="5">
    <source>
        <dbReference type="ARBA" id="ARBA00022695"/>
    </source>
</evidence>
<name>A0ABQ7DS92_BRACR</name>
<feature type="compositionally biased region" description="Basic and acidic residues" evidence="11">
    <location>
        <begin position="48"/>
        <end position="67"/>
    </location>
</feature>
<dbReference type="Pfam" id="PF01896">
    <property type="entry name" value="DNA_primase_S"/>
    <property type="match status" value="1"/>
</dbReference>
<dbReference type="EMBL" id="QGKV02000649">
    <property type="protein sequence ID" value="KAF3579990.1"/>
    <property type="molecule type" value="Genomic_DNA"/>
</dbReference>
<dbReference type="NCBIfam" id="TIGR00335">
    <property type="entry name" value="primase_sml"/>
    <property type="match status" value="1"/>
</dbReference>
<reference evidence="12 13" key="1">
    <citation type="journal article" date="2020" name="BMC Genomics">
        <title>Intraspecific diversification of the crop wild relative Brassica cretica Lam. using demographic model selection.</title>
        <authorList>
            <person name="Kioukis A."/>
            <person name="Michalopoulou V.A."/>
            <person name="Briers L."/>
            <person name="Pirintsos S."/>
            <person name="Studholme D.J."/>
            <person name="Pavlidis P."/>
            <person name="Sarris P.F."/>
        </authorList>
    </citation>
    <scope>NUCLEOTIDE SEQUENCE [LARGE SCALE GENOMIC DNA]</scope>
    <source>
        <strain evidence="13">cv. PFS-1207/04</strain>
    </source>
</reference>
<keyword evidence="13" id="KW-1185">Reference proteome</keyword>